<dbReference type="GO" id="GO:0005829">
    <property type="term" value="C:cytosol"/>
    <property type="evidence" value="ECO:0007669"/>
    <property type="project" value="TreeGrafter"/>
</dbReference>
<dbReference type="GO" id="GO:0008270">
    <property type="term" value="F:zinc ion binding"/>
    <property type="evidence" value="ECO:0007669"/>
    <property type="project" value="InterPro"/>
</dbReference>
<sequence length="526" mass="59754">MERLNCHVKEYAWGKKGLESEVARLYADGHDHFKVNQDQTYAELWMGTHPDGAAVVKNSNVRLSTMIAKDDSKSSFSIKSGDSDYSSSFNSEDDKEDCHLPFIMKIMSINKTLSLQVHPTKEQAAWLHEKDPINYPDRHHKPELAYALTRFELMCGFRPAAEIVQNMNAFPELKEVMGVSNAENFIRLHKEGYSQESKAMKKALAVAFKEMLLTQLNRPDFVKKQLDSFINKIKLGLLNGSCLIEDTLKVILKMEQDFPGDVGCFSMLYLNHMILEPGECCYYAAEELHAYLSGECVECVGCSNNTIRAALTPKYIDIDSLCEILNYRMTDPSYYIVPPKKLSGFEHVSEYAPDCKDFTLHEIKISSETCSNNTNVSTIHPLPALSCGSIIVIVKGEGLIQDKKQTSVDIKTINERRYKRGDIFYIPPKQEVSFLQEKGKANDLIAYRTFSYEIGPDHSNRKRTLTSVDSSSSLENMASPQLILNKQKFKESEMKKVINNHKMMKIDDEVKPTKIFKVESEMDGFC</sequence>
<dbReference type="Gene3D" id="1.10.441.10">
    <property type="entry name" value="Phosphomannose Isomerase, domain 2"/>
    <property type="match status" value="1"/>
</dbReference>
<comment type="similarity">
    <text evidence="4">Belongs to the mannose-6-phosphate isomerase type 1 family.</text>
</comment>
<dbReference type="PRINTS" id="PR00714">
    <property type="entry name" value="MAN6PISMRASE"/>
</dbReference>
<dbReference type="GO" id="GO:0009298">
    <property type="term" value="P:GDP-mannose biosynthetic process"/>
    <property type="evidence" value="ECO:0007669"/>
    <property type="project" value="UniProtKB-UniPathway"/>
</dbReference>
<evidence type="ECO:0000256" key="1">
    <source>
        <dbReference type="ARBA" id="ARBA00000757"/>
    </source>
</evidence>
<dbReference type="CDD" id="cd07011">
    <property type="entry name" value="cupin_PMI_type_I_N"/>
    <property type="match status" value="1"/>
</dbReference>
<dbReference type="Gene3D" id="2.60.120.10">
    <property type="entry name" value="Jelly Rolls"/>
    <property type="match status" value="2"/>
</dbReference>
<dbReference type="InterPro" id="IPR001250">
    <property type="entry name" value="Man6P_Isoase-1"/>
</dbReference>
<dbReference type="UniPathway" id="UPA00126">
    <property type="reaction ID" value="UER00423"/>
</dbReference>
<dbReference type="InterPro" id="IPR046457">
    <property type="entry name" value="PMI_typeI_cat"/>
</dbReference>
<accession>A0A0N4ZZW3</accession>
<evidence type="ECO:0000256" key="4">
    <source>
        <dbReference type="ARBA" id="ARBA00010772"/>
    </source>
</evidence>
<evidence type="ECO:0000256" key="6">
    <source>
        <dbReference type="ARBA" id="ARBA00022723"/>
    </source>
</evidence>
<dbReference type="SUPFAM" id="SSF51182">
    <property type="entry name" value="RmlC-like cupins"/>
    <property type="match status" value="1"/>
</dbReference>
<comment type="catalytic activity">
    <reaction evidence="1">
        <text>D-mannose 6-phosphate = D-fructose 6-phosphate</text>
        <dbReference type="Rhea" id="RHEA:12356"/>
        <dbReference type="ChEBI" id="CHEBI:58735"/>
        <dbReference type="ChEBI" id="CHEBI:61527"/>
        <dbReference type="EC" id="5.3.1.8"/>
    </reaction>
</comment>
<evidence type="ECO:0000256" key="7">
    <source>
        <dbReference type="ARBA" id="ARBA00022833"/>
    </source>
</evidence>
<dbReference type="InterPro" id="IPR014710">
    <property type="entry name" value="RmlC-like_jellyroll"/>
</dbReference>
<evidence type="ECO:0000259" key="9">
    <source>
        <dbReference type="Pfam" id="PF20511"/>
    </source>
</evidence>
<keyword evidence="7" id="KW-0862">Zinc</keyword>
<dbReference type="InterPro" id="IPR016305">
    <property type="entry name" value="Mannose-6-P_Isomerase"/>
</dbReference>
<comment type="cofactor">
    <cofactor evidence="2">
        <name>Zn(2+)</name>
        <dbReference type="ChEBI" id="CHEBI:29105"/>
    </cofactor>
</comment>
<evidence type="ECO:0000256" key="8">
    <source>
        <dbReference type="ARBA" id="ARBA00023235"/>
    </source>
</evidence>
<evidence type="ECO:0000313" key="10">
    <source>
        <dbReference type="Proteomes" id="UP000038045"/>
    </source>
</evidence>
<dbReference type="Proteomes" id="UP000038045">
    <property type="component" value="Unplaced"/>
</dbReference>
<evidence type="ECO:0000256" key="3">
    <source>
        <dbReference type="ARBA" id="ARBA00004666"/>
    </source>
</evidence>
<dbReference type="WBParaSite" id="PTRK_0001458600.1">
    <property type="protein sequence ID" value="PTRK_0001458600.1"/>
    <property type="gene ID" value="PTRK_0001458600"/>
</dbReference>
<name>A0A0N4ZZW3_PARTI</name>
<dbReference type="PANTHER" id="PTHR10309">
    <property type="entry name" value="MANNOSE-6-PHOSPHATE ISOMERASE"/>
    <property type="match status" value="1"/>
</dbReference>
<comment type="pathway">
    <text evidence="3">Nucleotide-sugar biosynthesis; GDP-alpha-D-mannose biosynthesis; alpha-D-mannose 1-phosphate from D-fructose 6-phosphate: step 1/2.</text>
</comment>
<evidence type="ECO:0000313" key="11">
    <source>
        <dbReference type="WBParaSite" id="PTRK_0001458600.1"/>
    </source>
</evidence>
<feature type="domain" description="Phosphomannose isomerase type I catalytic" evidence="9">
    <location>
        <begin position="2"/>
        <end position="159"/>
    </location>
</feature>
<dbReference type="PANTHER" id="PTHR10309:SF2">
    <property type="entry name" value="MANNOSE-6-PHOSPHATE ISOMERASE"/>
    <property type="match status" value="1"/>
</dbReference>
<organism evidence="10 11">
    <name type="scientific">Parastrongyloides trichosuri</name>
    <name type="common">Possum-specific nematode worm</name>
    <dbReference type="NCBI Taxonomy" id="131310"/>
    <lineage>
        <taxon>Eukaryota</taxon>
        <taxon>Metazoa</taxon>
        <taxon>Ecdysozoa</taxon>
        <taxon>Nematoda</taxon>
        <taxon>Chromadorea</taxon>
        <taxon>Rhabditida</taxon>
        <taxon>Tylenchina</taxon>
        <taxon>Panagrolaimomorpha</taxon>
        <taxon>Strongyloidoidea</taxon>
        <taxon>Strongyloididae</taxon>
        <taxon>Parastrongyloides</taxon>
    </lineage>
</organism>
<dbReference type="STRING" id="131310.A0A0N4ZZW3"/>
<evidence type="ECO:0000256" key="5">
    <source>
        <dbReference type="ARBA" id="ARBA00011956"/>
    </source>
</evidence>
<keyword evidence="10" id="KW-1185">Reference proteome</keyword>
<keyword evidence="8" id="KW-0413">Isomerase</keyword>
<evidence type="ECO:0000256" key="2">
    <source>
        <dbReference type="ARBA" id="ARBA00001947"/>
    </source>
</evidence>
<dbReference type="EC" id="5.3.1.8" evidence="5"/>
<reference evidence="11" key="1">
    <citation type="submission" date="2017-02" db="UniProtKB">
        <authorList>
            <consortium name="WormBaseParasite"/>
        </authorList>
    </citation>
    <scope>IDENTIFICATION</scope>
</reference>
<dbReference type="NCBIfam" id="TIGR00218">
    <property type="entry name" value="manA"/>
    <property type="match status" value="1"/>
</dbReference>
<dbReference type="Pfam" id="PF20511">
    <property type="entry name" value="PMI_typeI_cat"/>
    <property type="match status" value="1"/>
</dbReference>
<dbReference type="InterPro" id="IPR011051">
    <property type="entry name" value="RmlC_Cupin_sf"/>
</dbReference>
<dbReference type="AlphaFoldDB" id="A0A0N4ZZW3"/>
<proteinExistence type="inferred from homology"/>
<dbReference type="GO" id="GO:0005975">
    <property type="term" value="P:carbohydrate metabolic process"/>
    <property type="evidence" value="ECO:0007669"/>
    <property type="project" value="InterPro"/>
</dbReference>
<protein>
    <recommendedName>
        <fullName evidence="5">mannose-6-phosphate isomerase</fullName>
        <ecNumber evidence="5">5.3.1.8</ecNumber>
    </recommendedName>
</protein>
<keyword evidence="6" id="KW-0479">Metal-binding</keyword>
<dbReference type="GO" id="GO:0004476">
    <property type="term" value="F:mannose-6-phosphate isomerase activity"/>
    <property type="evidence" value="ECO:0007669"/>
    <property type="project" value="UniProtKB-EC"/>
</dbReference>